<organism evidence="2 3">
    <name type="scientific">Phytohabitans flavus</name>
    <dbReference type="NCBI Taxonomy" id="1076124"/>
    <lineage>
        <taxon>Bacteria</taxon>
        <taxon>Bacillati</taxon>
        <taxon>Actinomycetota</taxon>
        <taxon>Actinomycetes</taxon>
        <taxon>Micromonosporales</taxon>
        <taxon>Micromonosporaceae</taxon>
    </lineage>
</organism>
<dbReference type="Proteomes" id="UP000502508">
    <property type="component" value="Chromosome"/>
</dbReference>
<protein>
    <submittedName>
        <fullName evidence="2">Uncharacterized protein</fullName>
    </submittedName>
</protein>
<dbReference type="AlphaFoldDB" id="A0A6F8Y4Z7"/>
<reference evidence="2 3" key="2">
    <citation type="submission" date="2020-03" db="EMBL/GenBank/DDBJ databases">
        <authorList>
            <person name="Ichikawa N."/>
            <person name="Kimura A."/>
            <person name="Kitahashi Y."/>
            <person name="Uohara A."/>
        </authorList>
    </citation>
    <scope>NUCLEOTIDE SEQUENCE [LARGE SCALE GENOMIC DNA]</scope>
    <source>
        <strain evidence="2 3">NBRC 107702</strain>
    </source>
</reference>
<evidence type="ECO:0000256" key="1">
    <source>
        <dbReference type="SAM" id="SignalP"/>
    </source>
</evidence>
<evidence type="ECO:0000313" key="2">
    <source>
        <dbReference type="EMBL" id="BCB81165.1"/>
    </source>
</evidence>
<proteinExistence type="predicted"/>
<evidence type="ECO:0000313" key="3">
    <source>
        <dbReference type="Proteomes" id="UP000502508"/>
    </source>
</evidence>
<keyword evidence="3" id="KW-1185">Reference proteome</keyword>
<feature type="chain" id="PRO_5026277142" evidence="1">
    <location>
        <begin position="29"/>
        <end position="95"/>
    </location>
</feature>
<sequence>MFGYKSRTAIATVLVLLCALLRPAPATATSTVEPGPLPAGQTYTVTLVSGDVVTVHTRETGCPTVSVRPATPDGVLQRSCGADGHVRVIPGGSPR</sequence>
<dbReference type="EMBL" id="AP022870">
    <property type="protein sequence ID" value="BCB81165.1"/>
    <property type="molecule type" value="Genomic_DNA"/>
</dbReference>
<keyword evidence="1" id="KW-0732">Signal</keyword>
<dbReference type="RefSeq" id="WP_173041110.1">
    <property type="nucleotide sequence ID" value="NZ_AP022870.1"/>
</dbReference>
<name>A0A6F8Y4Z7_9ACTN</name>
<reference evidence="2 3" key="1">
    <citation type="submission" date="2020-03" db="EMBL/GenBank/DDBJ databases">
        <title>Whole genome shotgun sequence of Phytohabitans flavus NBRC 107702.</title>
        <authorList>
            <person name="Komaki H."/>
            <person name="Tamura T."/>
        </authorList>
    </citation>
    <scope>NUCLEOTIDE SEQUENCE [LARGE SCALE GENOMIC DNA]</scope>
    <source>
        <strain evidence="2 3">NBRC 107702</strain>
    </source>
</reference>
<accession>A0A6F8Y4Z7</accession>
<dbReference type="KEGG" id="pfla:Pflav_075750"/>
<gene>
    <name evidence="2" type="ORF">Pflav_075750</name>
</gene>
<feature type="signal peptide" evidence="1">
    <location>
        <begin position="1"/>
        <end position="28"/>
    </location>
</feature>